<evidence type="ECO:0000256" key="1">
    <source>
        <dbReference type="SAM" id="Coils"/>
    </source>
</evidence>
<dbReference type="PANTHER" id="PTHR30386:SF28">
    <property type="entry name" value="EXPORTED PROTEIN"/>
    <property type="match status" value="1"/>
</dbReference>
<comment type="caution">
    <text evidence="5">The sequence shown here is derived from an EMBL/GenBank/DDBJ whole genome shotgun (WGS) entry which is preliminary data.</text>
</comment>
<keyword evidence="2" id="KW-0472">Membrane</keyword>
<feature type="coiled-coil region" evidence="1">
    <location>
        <begin position="204"/>
        <end position="238"/>
    </location>
</feature>
<dbReference type="Pfam" id="PF26002">
    <property type="entry name" value="Beta-barrel_AprE"/>
    <property type="match status" value="1"/>
</dbReference>
<feature type="transmembrane region" description="Helical" evidence="2">
    <location>
        <begin position="25"/>
        <end position="51"/>
    </location>
</feature>
<dbReference type="EMBL" id="JACHHN010000001">
    <property type="protein sequence ID" value="MBB5189476.1"/>
    <property type="molecule type" value="Genomic_DNA"/>
</dbReference>
<keyword evidence="6" id="KW-1185">Reference proteome</keyword>
<organism evidence="5 6">
    <name type="scientific">Silvimonas terrae</name>
    <dbReference type="NCBI Taxonomy" id="300266"/>
    <lineage>
        <taxon>Bacteria</taxon>
        <taxon>Pseudomonadati</taxon>
        <taxon>Pseudomonadota</taxon>
        <taxon>Betaproteobacteria</taxon>
        <taxon>Neisseriales</taxon>
        <taxon>Chitinibacteraceae</taxon>
        <taxon>Silvimonas</taxon>
    </lineage>
</organism>
<name>A0A840RAJ8_9NEIS</name>
<gene>
    <name evidence="5" type="ORF">HNQ50_000186</name>
</gene>
<evidence type="ECO:0000313" key="5">
    <source>
        <dbReference type="EMBL" id="MBB5189476.1"/>
    </source>
</evidence>
<dbReference type="Gene3D" id="1.10.287.470">
    <property type="entry name" value="Helix hairpin bin"/>
    <property type="match status" value="1"/>
</dbReference>
<sequence>MTSSKNHLYRQDFVDAQKLNQSGVILIPIGMPLTIFAMGSVMLLLALVAFLTWGSYTRKAHLDGLVMPSTGVVRVMARNEGRIEQLFVQEGQSVGIGAPLYRLDDEKYDGNVIGSAEELAQSVERQQMLLTTQQQQQQYLNRSQSDGLSRRDAELKAQLESARASHALAMKQMTLIQETLAPYEQLAKQGYVSAMDWQQKRIDLTTAESRVQEALLRRQQLEQALTTNRTEIARIQHEGQIQKSESDRQFQVLKQQKIELATRAKTTITAPVTGIVAAIMARPGQIATGSDPMLIIVPGSAHMQVELYAPSKAVGFIKAGERVGLRFAAYPFEKFGVQYGRIKEVSKVALAPTDIVLRTPFSWKENEAHYRVVVTLDKATVTAYGKEEPLKVGMAVSGDVDLDSRHIYEWALEPLWSLRGRI</sequence>
<protein>
    <submittedName>
        <fullName evidence="5">Membrane fusion protein</fullName>
    </submittedName>
</protein>
<evidence type="ECO:0000259" key="4">
    <source>
        <dbReference type="Pfam" id="PF26002"/>
    </source>
</evidence>
<dbReference type="Proteomes" id="UP000543030">
    <property type="component" value="Unassembled WGS sequence"/>
</dbReference>
<dbReference type="PRINTS" id="PR01490">
    <property type="entry name" value="RTXTOXIND"/>
</dbReference>
<dbReference type="AlphaFoldDB" id="A0A840RAJ8"/>
<dbReference type="PANTHER" id="PTHR30386">
    <property type="entry name" value="MEMBRANE FUSION SUBUNIT OF EMRAB-TOLC MULTIDRUG EFFLUX PUMP"/>
    <property type="match status" value="1"/>
</dbReference>
<keyword evidence="2" id="KW-1133">Transmembrane helix</keyword>
<dbReference type="Gene3D" id="2.40.50.100">
    <property type="match status" value="1"/>
</dbReference>
<accession>A0A840RAJ8</accession>
<reference evidence="5 6" key="1">
    <citation type="submission" date="2020-08" db="EMBL/GenBank/DDBJ databases">
        <title>Genomic Encyclopedia of Type Strains, Phase IV (KMG-IV): sequencing the most valuable type-strain genomes for metagenomic binning, comparative biology and taxonomic classification.</title>
        <authorList>
            <person name="Goeker M."/>
        </authorList>
    </citation>
    <scope>NUCLEOTIDE SEQUENCE [LARGE SCALE GENOMIC DNA]</scope>
    <source>
        <strain evidence="5 6">DSM 18233</strain>
    </source>
</reference>
<evidence type="ECO:0000256" key="2">
    <source>
        <dbReference type="SAM" id="Phobius"/>
    </source>
</evidence>
<dbReference type="InterPro" id="IPR050739">
    <property type="entry name" value="MFP"/>
</dbReference>
<dbReference type="Pfam" id="PF25917">
    <property type="entry name" value="BSH_RND"/>
    <property type="match status" value="1"/>
</dbReference>
<dbReference type="Gene3D" id="2.40.30.170">
    <property type="match status" value="1"/>
</dbReference>
<feature type="domain" description="AprE-like beta-barrel" evidence="4">
    <location>
        <begin position="305"/>
        <end position="400"/>
    </location>
</feature>
<evidence type="ECO:0000259" key="3">
    <source>
        <dbReference type="Pfam" id="PF25917"/>
    </source>
</evidence>
<keyword evidence="2" id="KW-0812">Transmembrane</keyword>
<evidence type="ECO:0000313" key="6">
    <source>
        <dbReference type="Proteomes" id="UP000543030"/>
    </source>
</evidence>
<dbReference type="SUPFAM" id="SSF111369">
    <property type="entry name" value="HlyD-like secretion proteins"/>
    <property type="match status" value="1"/>
</dbReference>
<feature type="domain" description="Multidrug resistance protein MdtA-like barrel-sandwich hybrid" evidence="3">
    <location>
        <begin position="72"/>
        <end position="297"/>
    </location>
</feature>
<keyword evidence="1" id="KW-0175">Coiled coil</keyword>
<dbReference type="InterPro" id="IPR058625">
    <property type="entry name" value="MdtA-like_BSH"/>
</dbReference>
<proteinExistence type="predicted"/>
<dbReference type="RefSeq" id="WP_184096610.1">
    <property type="nucleotide sequence ID" value="NZ_JACHHN010000001.1"/>
</dbReference>
<dbReference type="InterPro" id="IPR058982">
    <property type="entry name" value="Beta-barrel_AprE"/>
</dbReference>